<comment type="caution">
    <text evidence="1">The sequence shown here is derived from an EMBL/GenBank/DDBJ whole genome shotgun (WGS) entry which is preliminary data.</text>
</comment>
<gene>
    <name evidence="1" type="ORF">GCM10007977_037950</name>
</gene>
<reference evidence="1" key="2">
    <citation type="submission" date="2020-09" db="EMBL/GenBank/DDBJ databases">
        <authorList>
            <person name="Sun Q."/>
            <person name="Ohkuma M."/>
        </authorList>
    </citation>
    <scope>NUCLEOTIDE SEQUENCE</scope>
    <source>
        <strain evidence="1">JCM 19831</strain>
    </source>
</reference>
<dbReference type="RefSeq" id="WP_380018259.1">
    <property type="nucleotide sequence ID" value="NZ_JBHMED010000005.1"/>
</dbReference>
<reference evidence="1" key="1">
    <citation type="journal article" date="2014" name="Int. J. Syst. Evol. Microbiol.">
        <title>Complete genome sequence of Corynebacterium casei LMG S-19264T (=DSM 44701T), isolated from a smear-ripened cheese.</title>
        <authorList>
            <consortium name="US DOE Joint Genome Institute (JGI-PGF)"/>
            <person name="Walter F."/>
            <person name="Albersmeier A."/>
            <person name="Kalinowski J."/>
            <person name="Ruckert C."/>
        </authorList>
    </citation>
    <scope>NUCLEOTIDE SEQUENCE</scope>
    <source>
        <strain evidence="1">JCM 19831</strain>
    </source>
</reference>
<evidence type="ECO:0000313" key="2">
    <source>
        <dbReference type="Proteomes" id="UP000642070"/>
    </source>
</evidence>
<dbReference type="EMBL" id="BMPI01000016">
    <property type="protein sequence ID" value="GGM32996.1"/>
    <property type="molecule type" value="Genomic_DNA"/>
</dbReference>
<dbReference type="Proteomes" id="UP000642070">
    <property type="component" value="Unassembled WGS sequence"/>
</dbReference>
<organism evidence="1 2">
    <name type="scientific">Dactylosporangium sucinum</name>
    <dbReference type="NCBI Taxonomy" id="1424081"/>
    <lineage>
        <taxon>Bacteria</taxon>
        <taxon>Bacillati</taxon>
        <taxon>Actinomycetota</taxon>
        <taxon>Actinomycetes</taxon>
        <taxon>Micromonosporales</taxon>
        <taxon>Micromonosporaceae</taxon>
        <taxon>Dactylosporangium</taxon>
    </lineage>
</organism>
<proteinExistence type="predicted"/>
<evidence type="ECO:0008006" key="3">
    <source>
        <dbReference type="Google" id="ProtNLM"/>
    </source>
</evidence>
<evidence type="ECO:0000313" key="1">
    <source>
        <dbReference type="EMBL" id="GGM32996.1"/>
    </source>
</evidence>
<keyword evidence="2" id="KW-1185">Reference proteome</keyword>
<name>A0A917WVK8_9ACTN</name>
<accession>A0A917WVK8</accession>
<dbReference type="AlphaFoldDB" id="A0A917WVK8"/>
<protein>
    <recommendedName>
        <fullName evidence="3">Adhesin domain-containing protein</fullName>
    </recommendedName>
</protein>
<sequence length="279" mass="28416">MEDVMGDRVIRQPERVMLDGPVERLEVTIVAGRLNVVATEGPPRVEVTAIGRKPLTVRHDAGTLHVGHPGPALRRRGRLAALFGRRFRTDVAIAVPPQVAAADLTVRYGSVVVSGLKEGASVDVVSGRVTLQGLGGRTAVTIVSGTTEALGLGGELAVAAISGDISIGGSAPHRAEARVISGTITCDLDDPGGADIRLEATSGGIVARIPQDCDLDVHLRAVSGRVTGGFPGLVATDRAGDGSVAGVLGTGAGRLRAVVVSGDVALLARSSQDHPGVAR</sequence>